<dbReference type="Proteomes" id="UP001217178">
    <property type="component" value="Unassembled WGS sequence"/>
</dbReference>
<protein>
    <submittedName>
        <fullName evidence="1">Phage tail protein</fullName>
    </submittedName>
</protein>
<feature type="non-terminal residue" evidence="1">
    <location>
        <position position="260"/>
    </location>
</feature>
<dbReference type="RefSeq" id="WP_273556366.1">
    <property type="nucleotide sequence ID" value="NZ_JAQRFI010000060.1"/>
</dbReference>
<dbReference type="Pfam" id="PF03406">
    <property type="entry name" value="Phage_fiber_2"/>
    <property type="match status" value="1"/>
</dbReference>
<reference evidence="1 2" key="1">
    <citation type="submission" date="2023-02" db="EMBL/GenBank/DDBJ databases">
        <title>Entomopathogenic bacteria.</title>
        <authorList>
            <person name="Machado R.A."/>
        </authorList>
    </citation>
    <scope>NUCLEOTIDE SEQUENCE [LARGE SCALE GENOMIC DNA]</scope>
    <source>
        <strain evidence="1 2">XENO-10</strain>
    </source>
</reference>
<proteinExistence type="predicted"/>
<evidence type="ECO:0000313" key="1">
    <source>
        <dbReference type="EMBL" id="MDC9591126.1"/>
    </source>
</evidence>
<sequence>MENPNLIPKPFAQNGQRDEIPAGYKSDLPSQKATWDTGFPQITMMPVAAGGLPPSGRDFNGILNQISDNIVHLSKGGKYKFSQEYADSIGGYPKGAILQSDDETREFQSLIDNNKTDFNTAPVDKINSAWKLVNTTQLLDELNKKFNKSDVVQSVGNSQSQVMSQKAVTDALANIPRASLTQPGLVQLSNATDSNSEIEAATPRAVRDAYKLANEAYATAFHCLSRNENGADIEDKSAFLKNLGLGVTIEKARRAVPDSR</sequence>
<dbReference type="InterPro" id="IPR005068">
    <property type="entry name" value="Phage_lambda_Stf-r2"/>
</dbReference>
<dbReference type="EMBL" id="JAQRFI010000060">
    <property type="protein sequence ID" value="MDC9591126.1"/>
    <property type="molecule type" value="Genomic_DNA"/>
</dbReference>
<evidence type="ECO:0000313" key="2">
    <source>
        <dbReference type="Proteomes" id="UP001217178"/>
    </source>
</evidence>
<name>A0ABT5LJ45_9GAMM</name>
<organism evidence="1 2">
    <name type="scientific">Xenorhabdus yunnanensis</name>
    <dbReference type="NCBI Taxonomy" id="3025878"/>
    <lineage>
        <taxon>Bacteria</taxon>
        <taxon>Pseudomonadati</taxon>
        <taxon>Pseudomonadota</taxon>
        <taxon>Gammaproteobacteria</taxon>
        <taxon>Enterobacterales</taxon>
        <taxon>Morganellaceae</taxon>
        <taxon>Xenorhabdus</taxon>
    </lineage>
</organism>
<gene>
    <name evidence="1" type="ORF">PSI23_17995</name>
</gene>
<accession>A0ABT5LJ45</accession>
<keyword evidence="2" id="KW-1185">Reference proteome</keyword>
<comment type="caution">
    <text evidence="1">The sequence shown here is derived from an EMBL/GenBank/DDBJ whole genome shotgun (WGS) entry which is preliminary data.</text>
</comment>